<gene>
    <name evidence="2" type="ORF">CP977_30915</name>
</gene>
<dbReference type="Gene3D" id="3.30.559.10">
    <property type="entry name" value="Chloramphenicol acetyltransferase-like domain"/>
    <property type="match status" value="1"/>
</dbReference>
<dbReference type="Gene3D" id="3.30.559.30">
    <property type="entry name" value="Nonribosomal peptide synthetase, condensation domain"/>
    <property type="match status" value="1"/>
</dbReference>
<dbReference type="InterPro" id="IPR001242">
    <property type="entry name" value="Condensation_dom"/>
</dbReference>
<accession>A0ABX6BNF9</accession>
<dbReference type="GeneID" id="95458176"/>
<dbReference type="EMBL" id="CP023693">
    <property type="protein sequence ID" value="QEV36038.1"/>
    <property type="molecule type" value="Genomic_DNA"/>
</dbReference>
<name>A0ABX6BNF9_9ACTN</name>
<proteinExistence type="predicted"/>
<evidence type="ECO:0000313" key="3">
    <source>
        <dbReference type="Proteomes" id="UP000326029"/>
    </source>
</evidence>
<keyword evidence="3" id="KW-1185">Reference proteome</keyword>
<dbReference type="RefSeq" id="WP_152371233.1">
    <property type="nucleotide sequence ID" value="NZ_CP023693.1"/>
</dbReference>
<dbReference type="InterPro" id="IPR023213">
    <property type="entry name" value="CAT-like_dom_sf"/>
</dbReference>
<feature type="domain" description="Condensation" evidence="1">
    <location>
        <begin position="64"/>
        <end position="378"/>
    </location>
</feature>
<sequence>MKFIDMWDLDVRPGQLTAWRPKTDSSCGAGWIPDGRPASHLQEAHLRGALRTAAEGGRGPSWLATTFELPGPLDPDALRTAFLGWIDRHETLRSRLGLIIDGVGTPRTDRATLPPGQVDLAWDDFGTFTDSGTLRARIESVLDGDTDPLAWPSFVFLTVEHGDSTTVCVGLDHLNADGYSVLLIAYEVVQLYRAAVEESDPGLTPVGSYLDFTGPEREAADRLHGEHHAVRGWREFVAEGSGRLPEFPAPVTDGPERPATAQNGGLDWLLDAPQARALDVVCKQKGGDLFSGILACLAMTARNRYGQERFRTLVPVHTRAQRRYLRSLGWYVGIAPVSLPVHAEDGFAQVMKEAGEALRTARPLADAPLDLLGESLGHPLEPRFMVSYMDTRWVPGARRWSDWNARALRSRRFDAHEVYLWVVRSHEGVYLSFRFPDSELGRTVVPVYLEEARRLVRLIAAGL</sequence>
<evidence type="ECO:0000259" key="1">
    <source>
        <dbReference type="Pfam" id="PF00668"/>
    </source>
</evidence>
<organism evidence="2 3">
    <name type="scientific">Streptomyces cinereoruber</name>
    <dbReference type="NCBI Taxonomy" id="67260"/>
    <lineage>
        <taxon>Bacteria</taxon>
        <taxon>Bacillati</taxon>
        <taxon>Actinomycetota</taxon>
        <taxon>Actinomycetes</taxon>
        <taxon>Kitasatosporales</taxon>
        <taxon>Streptomycetaceae</taxon>
        <taxon>Streptomyces</taxon>
    </lineage>
</organism>
<dbReference type="Pfam" id="PF00668">
    <property type="entry name" value="Condensation"/>
    <property type="match status" value="1"/>
</dbReference>
<reference evidence="2 3" key="1">
    <citation type="submission" date="2017-09" db="EMBL/GenBank/DDBJ databases">
        <authorList>
            <person name="Lee N."/>
            <person name="Cho B.-K."/>
        </authorList>
    </citation>
    <scope>NUCLEOTIDE SEQUENCE [LARGE SCALE GENOMIC DNA]</scope>
    <source>
        <strain evidence="2 3">ATCC 19740</strain>
    </source>
</reference>
<dbReference type="Proteomes" id="UP000326029">
    <property type="component" value="Chromosome"/>
</dbReference>
<evidence type="ECO:0000313" key="2">
    <source>
        <dbReference type="EMBL" id="QEV36038.1"/>
    </source>
</evidence>
<protein>
    <recommendedName>
        <fullName evidence="1">Condensation domain-containing protein</fullName>
    </recommendedName>
</protein>
<dbReference type="SUPFAM" id="SSF52777">
    <property type="entry name" value="CoA-dependent acyltransferases"/>
    <property type="match status" value="2"/>
</dbReference>